<keyword evidence="1" id="KW-0472">Membrane</keyword>
<dbReference type="InterPro" id="IPR007690">
    <property type="entry name" value="T2SS_GspM"/>
</dbReference>
<sequence>MKPARTPSSAAPSASRAEVLGTRWKALAPREQSLVLAAGTVVAVALLWWVALAPALRTLREAPAQHAALDAQLQRMQALQSEALQLQAAPAAPASDASQALRTALTQRLGTQAQINILGDRATVTLKAAPADGVAEWLSQARSNARAVPVEARLARSTATQQPTGPAVLGPTSPQRAAVLAAPASAGKPGAGAAAADDAMPRWDGTLVLALPAR</sequence>
<dbReference type="GO" id="GO:0015627">
    <property type="term" value="C:type II protein secretion system complex"/>
    <property type="evidence" value="ECO:0007669"/>
    <property type="project" value="InterPro"/>
</dbReference>
<name>A0A1H0SGC6_9BURK</name>
<accession>A0A1H0SGC6</accession>
<organism evidence="2 3">
    <name type="scientific">Paracidovorax cattleyae</name>
    <dbReference type="NCBI Taxonomy" id="80868"/>
    <lineage>
        <taxon>Bacteria</taxon>
        <taxon>Pseudomonadati</taxon>
        <taxon>Pseudomonadota</taxon>
        <taxon>Betaproteobacteria</taxon>
        <taxon>Burkholderiales</taxon>
        <taxon>Comamonadaceae</taxon>
        <taxon>Paracidovorax</taxon>
    </lineage>
</organism>
<keyword evidence="3" id="KW-1185">Reference proteome</keyword>
<dbReference type="OrthoDB" id="8687363at2"/>
<feature type="transmembrane region" description="Helical" evidence="1">
    <location>
        <begin position="34"/>
        <end position="56"/>
    </location>
</feature>
<keyword evidence="1" id="KW-1133">Transmembrane helix</keyword>
<evidence type="ECO:0000313" key="2">
    <source>
        <dbReference type="EMBL" id="SDP40774.1"/>
    </source>
</evidence>
<gene>
    <name evidence="2" type="ORF">SAMN04489708_11275</name>
</gene>
<proteinExistence type="predicted"/>
<protein>
    <submittedName>
        <fullName evidence="2">General secretion pathway protein M</fullName>
    </submittedName>
</protein>
<dbReference type="Proteomes" id="UP000199317">
    <property type="component" value="Unassembled WGS sequence"/>
</dbReference>
<reference evidence="3" key="1">
    <citation type="submission" date="2016-10" db="EMBL/GenBank/DDBJ databases">
        <authorList>
            <person name="Varghese N."/>
            <person name="Submissions S."/>
        </authorList>
    </citation>
    <scope>NUCLEOTIDE SEQUENCE [LARGE SCALE GENOMIC DNA]</scope>
    <source>
        <strain evidence="3">DSM 17101</strain>
    </source>
</reference>
<dbReference type="AlphaFoldDB" id="A0A1H0SGC6"/>
<dbReference type="EMBL" id="FNJL01000012">
    <property type="protein sequence ID" value="SDP40774.1"/>
    <property type="molecule type" value="Genomic_DNA"/>
</dbReference>
<evidence type="ECO:0000256" key="1">
    <source>
        <dbReference type="SAM" id="Phobius"/>
    </source>
</evidence>
<dbReference type="RefSeq" id="WP_092834677.1">
    <property type="nucleotide sequence ID" value="NZ_FNJL01000012.1"/>
</dbReference>
<dbReference type="GO" id="GO:0015628">
    <property type="term" value="P:protein secretion by the type II secretion system"/>
    <property type="evidence" value="ECO:0007669"/>
    <property type="project" value="InterPro"/>
</dbReference>
<evidence type="ECO:0000313" key="3">
    <source>
        <dbReference type="Proteomes" id="UP000199317"/>
    </source>
</evidence>
<dbReference type="Pfam" id="PF04612">
    <property type="entry name" value="T2SSM"/>
    <property type="match status" value="1"/>
</dbReference>
<keyword evidence="1" id="KW-0812">Transmembrane</keyword>